<evidence type="ECO:0000313" key="1">
    <source>
        <dbReference type="EMBL" id="QJA75408.1"/>
    </source>
</evidence>
<protein>
    <submittedName>
        <fullName evidence="1">Putative coat protein</fullName>
    </submittedName>
</protein>
<dbReference type="GO" id="GO:0019028">
    <property type="term" value="C:viral capsid"/>
    <property type="evidence" value="ECO:0007669"/>
    <property type="project" value="UniProtKB-KW"/>
</dbReference>
<dbReference type="AlphaFoldDB" id="A0A6M3K0Z5"/>
<keyword evidence="1" id="KW-0167">Capsid protein</keyword>
<sequence>MAITAASGTPQYSGVWIPEIWSGNMLIKFYEACVMAAISNTEYEGEIKNQGDKVIISQVADITINTYDKNTDMKIQRPEAPNVELVIDKALYFNAICDDIDAHQTHLPLMERWSDDAGERMAITIDTAVLAAVYADAHASNKGAAAGAISGDINFGASGSPVVVTPSDLIEKIIDCKVALGEQNAPRKGRYGVIPEWMSGMVMKSELGDASISGDGTSMRRNGRIGVIANFELYESNLLTSATDGAYTAFHALFGQKHAISFASQMTKMRNVELTTTFARAIQGLNVHGYKVLKSQALIDLYCAKGS</sequence>
<reference evidence="1" key="1">
    <citation type="submission" date="2020-03" db="EMBL/GenBank/DDBJ databases">
        <title>The deep terrestrial virosphere.</title>
        <authorList>
            <person name="Holmfeldt K."/>
            <person name="Nilsson E."/>
            <person name="Simone D."/>
            <person name="Lopez-Fernandez M."/>
            <person name="Wu X."/>
            <person name="de Brujin I."/>
            <person name="Lundin D."/>
            <person name="Andersson A."/>
            <person name="Bertilsson S."/>
            <person name="Dopson M."/>
        </authorList>
    </citation>
    <scope>NUCLEOTIDE SEQUENCE</scope>
    <source>
        <strain evidence="1">MM415A01786</strain>
    </source>
</reference>
<proteinExistence type="predicted"/>
<dbReference type="EMBL" id="MT142162">
    <property type="protein sequence ID" value="QJA75408.1"/>
    <property type="molecule type" value="Genomic_DNA"/>
</dbReference>
<name>A0A6M3K0Z5_9ZZZZ</name>
<organism evidence="1">
    <name type="scientific">viral metagenome</name>
    <dbReference type="NCBI Taxonomy" id="1070528"/>
    <lineage>
        <taxon>unclassified sequences</taxon>
        <taxon>metagenomes</taxon>
        <taxon>organismal metagenomes</taxon>
    </lineage>
</organism>
<keyword evidence="1" id="KW-0946">Virion</keyword>
<accession>A0A6M3K0Z5</accession>
<gene>
    <name evidence="1" type="ORF">MM415A01786_0006</name>
</gene>